<feature type="domain" description="NAD-dependent epimerase/dehydratase" evidence="1">
    <location>
        <begin position="3"/>
        <end position="227"/>
    </location>
</feature>
<dbReference type="eggNOG" id="COG0451">
    <property type="taxonomic scope" value="Bacteria"/>
</dbReference>
<dbReference type="InterPro" id="IPR051783">
    <property type="entry name" value="NAD(P)-dependent_oxidoreduct"/>
</dbReference>
<sequence>MKVLVTGASGFVGSHTVKALVEAGHQVRAAARSAHRIRRALRPHGCADAVETVEVDLTSREPVVRALTGCDAVVHTAAVHSFDARRRPELHAINVRSTDLVLGSAYGLGLNPIVHVSSFTALLPAAQSLTASSPVGDPPVPCGRSKALAEWIARRWQLAGAPVTIVTPGMVWGPHDPACGESTLLARSVLQGRLPFRLPGVVPVVDVRDLAAVHVAVLSAGVAPRRYLAVAETPAMAEIQRLVAAAGGGSPARLAVPAPVLSAAGRLADLLQRMLPVRLTFGREGTWTALHCPPGADASATTADLGVTFRSAAESVLDTVRWLIGSTEQGPLREEAA</sequence>
<dbReference type="InterPro" id="IPR036291">
    <property type="entry name" value="NAD(P)-bd_dom_sf"/>
</dbReference>
<dbReference type="SUPFAM" id="SSF51735">
    <property type="entry name" value="NAD(P)-binding Rossmann-fold domains"/>
    <property type="match status" value="1"/>
</dbReference>
<evidence type="ECO:0000313" key="2">
    <source>
        <dbReference type="EMBL" id="ACY99925.1"/>
    </source>
</evidence>
<dbReference type="PANTHER" id="PTHR48079:SF6">
    <property type="entry name" value="NAD(P)-BINDING DOMAIN-CONTAINING PROTEIN-RELATED"/>
    <property type="match status" value="1"/>
</dbReference>
<dbReference type="EMBL" id="CP001738">
    <property type="protein sequence ID" value="ACY99925.1"/>
    <property type="molecule type" value="Genomic_DNA"/>
</dbReference>
<evidence type="ECO:0000313" key="3">
    <source>
        <dbReference type="Proteomes" id="UP000001918"/>
    </source>
</evidence>
<dbReference type="Pfam" id="PF01370">
    <property type="entry name" value="Epimerase"/>
    <property type="match status" value="1"/>
</dbReference>
<dbReference type="KEGG" id="tcu:Tcur_4398"/>
<keyword evidence="3" id="KW-1185">Reference proteome</keyword>
<evidence type="ECO:0000259" key="1">
    <source>
        <dbReference type="Pfam" id="PF01370"/>
    </source>
</evidence>
<dbReference type="PANTHER" id="PTHR48079">
    <property type="entry name" value="PROTEIN YEEZ"/>
    <property type="match status" value="1"/>
</dbReference>
<dbReference type="InterPro" id="IPR001509">
    <property type="entry name" value="Epimerase_deHydtase"/>
</dbReference>
<dbReference type="GO" id="GO:0004029">
    <property type="term" value="F:aldehyde dehydrogenase (NAD+) activity"/>
    <property type="evidence" value="ECO:0007669"/>
    <property type="project" value="TreeGrafter"/>
</dbReference>
<dbReference type="Proteomes" id="UP000001918">
    <property type="component" value="Chromosome"/>
</dbReference>
<gene>
    <name evidence="2" type="ordered locus">Tcur_4398</name>
</gene>
<reference evidence="2 3" key="1">
    <citation type="journal article" date="2011" name="Stand. Genomic Sci.">
        <title>Complete genome sequence of Thermomonospora curvata type strain (B9).</title>
        <authorList>
            <person name="Chertkov O."/>
            <person name="Sikorski J."/>
            <person name="Nolan M."/>
            <person name="Lapidus A."/>
            <person name="Lucas S."/>
            <person name="Del Rio T.G."/>
            <person name="Tice H."/>
            <person name="Cheng J.F."/>
            <person name="Goodwin L."/>
            <person name="Pitluck S."/>
            <person name="Liolios K."/>
            <person name="Ivanova N."/>
            <person name="Mavromatis K."/>
            <person name="Mikhailova N."/>
            <person name="Ovchinnikova G."/>
            <person name="Pati A."/>
            <person name="Chen A."/>
            <person name="Palaniappan K."/>
            <person name="Djao O.D."/>
            <person name="Land M."/>
            <person name="Hauser L."/>
            <person name="Chang Y.J."/>
            <person name="Jeffries C.D."/>
            <person name="Brettin T."/>
            <person name="Han C."/>
            <person name="Detter J.C."/>
            <person name="Rohde M."/>
            <person name="Goker M."/>
            <person name="Woyke T."/>
            <person name="Bristow J."/>
            <person name="Eisen J.A."/>
            <person name="Markowitz V."/>
            <person name="Hugenholtz P."/>
            <person name="Klenk H.P."/>
            <person name="Kyrpides N.C."/>
        </authorList>
    </citation>
    <scope>NUCLEOTIDE SEQUENCE [LARGE SCALE GENOMIC DNA]</scope>
    <source>
        <strain evidence="3">ATCC 19995 / DSM 43183 / JCM 3096 / KCTC 9072 / NBRC 15933 / NCIMB 10081 / Henssen B9</strain>
    </source>
</reference>
<proteinExistence type="predicted"/>
<dbReference type="AlphaFoldDB" id="D1A451"/>
<dbReference type="OrthoDB" id="5491199at2"/>
<dbReference type="Gene3D" id="3.40.50.720">
    <property type="entry name" value="NAD(P)-binding Rossmann-like Domain"/>
    <property type="match status" value="1"/>
</dbReference>
<protein>
    <submittedName>
        <fullName evidence="2">NAD-dependent epimerase/dehydratase</fullName>
    </submittedName>
</protein>
<name>D1A451_THECD</name>
<dbReference type="GO" id="GO:0005737">
    <property type="term" value="C:cytoplasm"/>
    <property type="evidence" value="ECO:0007669"/>
    <property type="project" value="TreeGrafter"/>
</dbReference>
<organism evidence="2 3">
    <name type="scientific">Thermomonospora curvata (strain ATCC 19995 / DSM 43183 / JCM 3096 / KCTC 9072 / NBRC 15933 / NCIMB 10081 / Henssen B9)</name>
    <dbReference type="NCBI Taxonomy" id="471852"/>
    <lineage>
        <taxon>Bacteria</taxon>
        <taxon>Bacillati</taxon>
        <taxon>Actinomycetota</taxon>
        <taxon>Actinomycetes</taxon>
        <taxon>Streptosporangiales</taxon>
        <taxon>Thermomonosporaceae</taxon>
        <taxon>Thermomonospora</taxon>
    </lineage>
</organism>
<dbReference type="HOGENOM" id="CLU_007383_6_0_11"/>
<accession>D1A451</accession>
<dbReference type="RefSeq" id="WP_012854708.1">
    <property type="nucleotide sequence ID" value="NC_013510.1"/>
</dbReference>
<dbReference type="STRING" id="471852.Tcur_4398"/>